<accession>A0A518K237</accession>
<feature type="region of interest" description="Disordered" evidence="2">
    <location>
        <begin position="56"/>
        <end position="78"/>
    </location>
</feature>
<organism evidence="4 5">
    <name type="scientific">Botrimarina mediterranea</name>
    <dbReference type="NCBI Taxonomy" id="2528022"/>
    <lineage>
        <taxon>Bacteria</taxon>
        <taxon>Pseudomonadati</taxon>
        <taxon>Planctomycetota</taxon>
        <taxon>Planctomycetia</taxon>
        <taxon>Pirellulales</taxon>
        <taxon>Lacipirellulaceae</taxon>
        <taxon>Botrimarina</taxon>
    </lineage>
</organism>
<evidence type="ECO:0000313" key="5">
    <source>
        <dbReference type="Proteomes" id="UP000316426"/>
    </source>
</evidence>
<keyword evidence="1" id="KW-0175">Coiled coil</keyword>
<evidence type="ECO:0000256" key="3">
    <source>
        <dbReference type="SAM" id="Phobius"/>
    </source>
</evidence>
<gene>
    <name evidence="4" type="ORF">Spa11_00420</name>
</gene>
<evidence type="ECO:0000313" key="4">
    <source>
        <dbReference type="EMBL" id="QDV71873.1"/>
    </source>
</evidence>
<name>A0A518K237_9BACT</name>
<proteinExistence type="predicted"/>
<feature type="region of interest" description="Disordered" evidence="2">
    <location>
        <begin position="1"/>
        <end position="25"/>
    </location>
</feature>
<dbReference type="KEGG" id="bmei:Spa11_00420"/>
<reference evidence="4 5" key="1">
    <citation type="submission" date="2019-02" db="EMBL/GenBank/DDBJ databases">
        <title>Deep-cultivation of Planctomycetes and their phenomic and genomic characterization uncovers novel biology.</title>
        <authorList>
            <person name="Wiegand S."/>
            <person name="Jogler M."/>
            <person name="Boedeker C."/>
            <person name="Pinto D."/>
            <person name="Vollmers J."/>
            <person name="Rivas-Marin E."/>
            <person name="Kohn T."/>
            <person name="Peeters S.H."/>
            <person name="Heuer A."/>
            <person name="Rast P."/>
            <person name="Oberbeckmann S."/>
            <person name="Bunk B."/>
            <person name="Jeske O."/>
            <person name="Meyerdierks A."/>
            <person name="Storesund J.E."/>
            <person name="Kallscheuer N."/>
            <person name="Luecker S."/>
            <person name="Lage O.M."/>
            <person name="Pohl T."/>
            <person name="Merkel B.J."/>
            <person name="Hornburger P."/>
            <person name="Mueller R.-W."/>
            <person name="Bruemmer F."/>
            <person name="Labrenz M."/>
            <person name="Spormann A.M."/>
            <person name="Op den Camp H."/>
            <person name="Overmann J."/>
            <person name="Amann R."/>
            <person name="Jetten M.S.M."/>
            <person name="Mascher T."/>
            <person name="Medema M.H."/>
            <person name="Devos D.P."/>
            <person name="Kaster A.-K."/>
            <person name="Ovreas L."/>
            <person name="Rohde M."/>
            <person name="Galperin M.Y."/>
            <person name="Jogler C."/>
        </authorList>
    </citation>
    <scope>NUCLEOTIDE SEQUENCE [LARGE SCALE GENOMIC DNA]</scope>
    <source>
        <strain evidence="4 5">Spa11</strain>
    </source>
</reference>
<protein>
    <submittedName>
        <fullName evidence="4">Uncharacterized protein</fullName>
    </submittedName>
</protein>
<sequence>MHYEQDRRTTRADAGMNGSAKPHSGEAAYRYEHLQYLDGEPLAIATEAEAKSAAYTDREAADWSEDAAKSEHAADMAQEEEQVLAGLRNDRKVTPRTCKVPGEDGGGSAAKVAHAAWVGGAGALGTAEAFTAYSAVSNSSSAMAENELVCAAFCVSLIAAPIAIAQLKIVYSSLAELNKLSRQVFQYGTIAVIVAYLLFAIGFSSAHQAIDFTKVGAEGAHPSGGGALYVAFMFASLVLQAFGLFAAKICGAAAFYKAYGYVEKENPDYQLVCRQIQQSSDRLLRYRKSHRRFATIAGERKNRLDKARGRIQGRVAADKKQYARAQRKRVAEARDRLDQAKRAYRDALED</sequence>
<dbReference type="AlphaFoldDB" id="A0A518K237"/>
<feature type="compositionally biased region" description="Basic and acidic residues" evidence="2">
    <location>
        <begin position="56"/>
        <end position="74"/>
    </location>
</feature>
<keyword evidence="3" id="KW-1133">Transmembrane helix</keyword>
<dbReference type="EMBL" id="CP036349">
    <property type="protein sequence ID" value="QDV71873.1"/>
    <property type="molecule type" value="Genomic_DNA"/>
</dbReference>
<feature type="transmembrane region" description="Helical" evidence="3">
    <location>
        <begin position="227"/>
        <end position="247"/>
    </location>
</feature>
<keyword evidence="3" id="KW-0812">Transmembrane</keyword>
<feature type="transmembrane region" description="Helical" evidence="3">
    <location>
        <begin position="187"/>
        <end position="206"/>
    </location>
</feature>
<keyword evidence="5" id="KW-1185">Reference proteome</keyword>
<keyword evidence="3" id="KW-0472">Membrane</keyword>
<feature type="coiled-coil region" evidence="1">
    <location>
        <begin position="323"/>
        <end position="350"/>
    </location>
</feature>
<evidence type="ECO:0000256" key="1">
    <source>
        <dbReference type="SAM" id="Coils"/>
    </source>
</evidence>
<dbReference type="Proteomes" id="UP000316426">
    <property type="component" value="Chromosome"/>
</dbReference>
<evidence type="ECO:0000256" key="2">
    <source>
        <dbReference type="SAM" id="MobiDB-lite"/>
    </source>
</evidence>
<dbReference type="RefSeq" id="WP_145105158.1">
    <property type="nucleotide sequence ID" value="NZ_CP036349.1"/>
</dbReference>
<feature type="compositionally biased region" description="Basic and acidic residues" evidence="2">
    <location>
        <begin position="1"/>
        <end position="11"/>
    </location>
</feature>